<evidence type="ECO:0000259" key="8">
    <source>
        <dbReference type="Pfam" id="PF18052"/>
    </source>
</evidence>
<dbReference type="InterPro" id="IPR027417">
    <property type="entry name" value="P-loop_NTPase"/>
</dbReference>
<accession>N1QZ19</accession>
<dbReference type="ExpressionAtlas" id="N1QZ19">
    <property type="expression patterns" value="baseline"/>
</dbReference>
<evidence type="ECO:0000256" key="6">
    <source>
        <dbReference type="ARBA" id="ARBA00023054"/>
    </source>
</evidence>
<name>N1QZ19_AEGTA</name>
<keyword evidence="3" id="KW-0677">Repeat</keyword>
<evidence type="ECO:0000259" key="7">
    <source>
        <dbReference type="Pfam" id="PF00931"/>
    </source>
</evidence>
<dbReference type="PANTHER" id="PTHR23155">
    <property type="entry name" value="DISEASE RESISTANCE PROTEIN RP"/>
    <property type="match status" value="1"/>
</dbReference>
<keyword evidence="6" id="KW-0175">Coiled coil</keyword>
<keyword evidence="2" id="KW-0433">Leucine-rich repeat</keyword>
<evidence type="ECO:0000256" key="5">
    <source>
        <dbReference type="ARBA" id="ARBA00022821"/>
    </source>
</evidence>
<protein>
    <recommendedName>
        <fullName evidence="12">Disease resistance protein RPM1</fullName>
    </recommendedName>
</protein>
<evidence type="ECO:0008006" key="12">
    <source>
        <dbReference type="Google" id="ProtNLM"/>
    </source>
</evidence>
<keyword evidence="5" id="KW-0611">Plant defense</keyword>
<dbReference type="AlphaFoldDB" id="N1QZ19"/>
<dbReference type="FunFam" id="3.40.50.300:FF:001091">
    <property type="entry name" value="Probable disease resistance protein At1g61300"/>
    <property type="match status" value="1"/>
</dbReference>
<dbReference type="Gene3D" id="1.20.5.4130">
    <property type="match status" value="1"/>
</dbReference>
<evidence type="ECO:0000256" key="3">
    <source>
        <dbReference type="ARBA" id="ARBA00022737"/>
    </source>
</evidence>
<feature type="domain" description="Disease resistance R13L4/SHOC-2-like LRR" evidence="10">
    <location>
        <begin position="584"/>
        <end position="882"/>
    </location>
</feature>
<dbReference type="Gene3D" id="3.40.50.300">
    <property type="entry name" value="P-loop containing nucleotide triphosphate hydrolases"/>
    <property type="match status" value="1"/>
</dbReference>
<feature type="domain" description="Disease resistance N-terminal" evidence="8">
    <location>
        <begin position="10"/>
        <end position="92"/>
    </location>
</feature>
<dbReference type="Gene3D" id="3.80.10.10">
    <property type="entry name" value="Ribonuclease Inhibitor"/>
    <property type="match status" value="1"/>
</dbReference>
<evidence type="ECO:0000256" key="4">
    <source>
        <dbReference type="ARBA" id="ARBA00022741"/>
    </source>
</evidence>
<dbReference type="GO" id="GO:0043531">
    <property type="term" value="F:ADP binding"/>
    <property type="evidence" value="ECO:0007669"/>
    <property type="project" value="InterPro"/>
</dbReference>
<keyword evidence="4" id="KW-0547">Nucleotide-binding</keyword>
<dbReference type="SUPFAM" id="SSF52540">
    <property type="entry name" value="P-loop containing nucleoside triphosphate hydrolases"/>
    <property type="match status" value="1"/>
</dbReference>
<dbReference type="EnsemblPlants" id="EMT16124">
    <property type="protein sequence ID" value="EMT16124"/>
    <property type="gene ID" value="F775_52271"/>
</dbReference>
<dbReference type="InterPro" id="IPR032675">
    <property type="entry name" value="LRR_dom_sf"/>
</dbReference>
<dbReference type="InterPro" id="IPR058922">
    <property type="entry name" value="WHD_DRP"/>
</dbReference>
<dbReference type="InterPro" id="IPR055414">
    <property type="entry name" value="LRR_R13L4/SHOC2-like"/>
</dbReference>
<dbReference type="GO" id="GO:0042742">
    <property type="term" value="P:defense response to bacterium"/>
    <property type="evidence" value="ECO:0007669"/>
    <property type="project" value="UniProtKB-ARBA"/>
</dbReference>
<reference evidence="11" key="1">
    <citation type="submission" date="2015-06" db="UniProtKB">
        <authorList>
            <consortium name="EnsemblPlants"/>
        </authorList>
    </citation>
    <scope>IDENTIFICATION</scope>
</reference>
<dbReference type="PANTHER" id="PTHR23155:SF1167">
    <property type="entry name" value="OS08G0412100 PROTEIN"/>
    <property type="match status" value="1"/>
</dbReference>
<dbReference type="PRINTS" id="PR00364">
    <property type="entry name" value="DISEASERSIST"/>
</dbReference>
<dbReference type="InterPro" id="IPR036388">
    <property type="entry name" value="WH-like_DNA-bd_sf"/>
</dbReference>
<dbReference type="Pfam" id="PF23559">
    <property type="entry name" value="WHD_DRP"/>
    <property type="match status" value="1"/>
</dbReference>
<dbReference type="Pfam" id="PF23598">
    <property type="entry name" value="LRR_14"/>
    <property type="match status" value="1"/>
</dbReference>
<evidence type="ECO:0000313" key="11">
    <source>
        <dbReference type="EnsemblPlants" id="EMT16124"/>
    </source>
</evidence>
<dbReference type="InterPro" id="IPR044974">
    <property type="entry name" value="Disease_R_plants"/>
</dbReference>
<dbReference type="Pfam" id="PF18052">
    <property type="entry name" value="Rx_N"/>
    <property type="match status" value="1"/>
</dbReference>
<dbReference type="Pfam" id="PF00931">
    <property type="entry name" value="NB-ARC"/>
    <property type="match status" value="1"/>
</dbReference>
<dbReference type="FunFam" id="1.10.10.10:FF:000322">
    <property type="entry name" value="Probable disease resistance protein At1g63360"/>
    <property type="match status" value="1"/>
</dbReference>
<dbReference type="InterPro" id="IPR038005">
    <property type="entry name" value="RX-like_CC"/>
</dbReference>
<proteinExistence type="inferred from homology"/>
<dbReference type="InterPro" id="IPR042197">
    <property type="entry name" value="Apaf_helical"/>
</dbReference>
<feature type="domain" description="NB-ARC" evidence="7">
    <location>
        <begin position="187"/>
        <end position="317"/>
    </location>
</feature>
<evidence type="ECO:0000259" key="9">
    <source>
        <dbReference type="Pfam" id="PF23559"/>
    </source>
</evidence>
<dbReference type="CDD" id="cd14798">
    <property type="entry name" value="RX-CC_like"/>
    <property type="match status" value="1"/>
</dbReference>
<dbReference type="SUPFAM" id="SSF52058">
    <property type="entry name" value="L domain-like"/>
    <property type="match status" value="1"/>
</dbReference>
<dbReference type="Gene3D" id="1.10.8.430">
    <property type="entry name" value="Helical domain of apoptotic protease-activating factors"/>
    <property type="match status" value="1"/>
</dbReference>
<evidence type="ECO:0000259" key="10">
    <source>
        <dbReference type="Pfam" id="PF23598"/>
    </source>
</evidence>
<feature type="domain" description="Disease resistance protein winged helix" evidence="9">
    <location>
        <begin position="414"/>
        <end position="485"/>
    </location>
</feature>
<dbReference type="GO" id="GO:0002758">
    <property type="term" value="P:innate immune response-activating signaling pathway"/>
    <property type="evidence" value="ECO:0007669"/>
    <property type="project" value="UniProtKB-ARBA"/>
</dbReference>
<evidence type="ECO:0000256" key="2">
    <source>
        <dbReference type="ARBA" id="ARBA00022614"/>
    </source>
</evidence>
<organism evidence="11">
    <name type="scientific">Aegilops tauschii</name>
    <name type="common">Tausch's goatgrass</name>
    <name type="synonym">Aegilops squarrosa</name>
    <dbReference type="NCBI Taxonomy" id="37682"/>
    <lineage>
        <taxon>Eukaryota</taxon>
        <taxon>Viridiplantae</taxon>
        <taxon>Streptophyta</taxon>
        <taxon>Embryophyta</taxon>
        <taxon>Tracheophyta</taxon>
        <taxon>Spermatophyta</taxon>
        <taxon>Magnoliopsida</taxon>
        <taxon>Liliopsida</taxon>
        <taxon>Poales</taxon>
        <taxon>Poaceae</taxon>
        <taxon>BOP clade</taxon>
        <taxon>Pooideae</taxon>
        <taxon>Triticodae</taxon>
        <taxon>Triticeae</taxon>
        <taxon>Triticinae</taxon>
        <taxon>Aegilops</taxon>
    </lineage>
</organism>
<dbReference type="Gene3D" id="1.10.10.10">
    <property type="entry name" value="Winged helix-like DNA-binding domain superfamily/Winged helix DNA-binding domain"/>
    <property type="match status" value="1"/>
</dbReference>
<evidence type="ECO:0000256" key="1">
    <source>
        <dbReference type="ARBA" id="ARBA00008894"/>
    </source>
</evidence>
<sequence>MAVVSSSLGVLGPLLGKLTGLLGDECARLKGVRHEIRSLRSELTCMHGAVQKYTALQDPDVQVKAWISLLRELAYDIEDVIDKFIYQLGNGGHHQGGFKEFFRKTARQLKTLGSRRGIANQINDLKIRLEQVKELKSSYKLDDITFEHSAVDPCLSALFVEEAHLVGIDGPRDELVKCMLEDESSSTKHRKVLSIVGFGGLGKTTLAREVYRKIQGEFHCHAFVSVSQKPNVKKIMKDLISRVPCKEDFKEGIETWDEAECIAKLKELLQDKRYLIVIDDIWSISAWDAIKYAFPENEFSSRIIATTRVVDVARSCSHGGNGRIIFGSECCPDMLKQVSNKILKKCGGLPLAIISIASLLANRPLVKDEWERVRRSIGSTLDKNRSLDGMNNILSLSYNDLSPNLKTCLLCLCIYPEDYVIERDTLVRRWIAEGLISEERGQSKQEVAENHFYELINKSMVQPVEIGYDGKARACQVHDMMLELIISKSVEDNFISLAGHGQTDLAKRDGLIRRLSVQHIDQELASILSNEDLSHVRSLTVIASTCIKHLPRLVRFEALRVLDFQDCKSLHEYDMNDSYYIVRKGGTKIPNGIGNMRNLEVISGFNIIKSSLCAVEELGNLTSLKELHLQLDGGGSQEYKRHEEMLLSSICNLGTCKLQSLWICSSNSTPFRFLDSWSPLPYNLQIFIMGGDYYLPKLPKWIVPALASLTYLDINLIEATEEDLRILGEMSALLCLSLAFSTVQKERLALQGVGFPCLKEFCLIRATHCASAIYLTFEEGAMPKLEKLALPLFASVAEEDGCCYKEGGKWPSQKHQKWEMVALPLFASVAEEYGFYLGLGHLPFLRDAIVTLCNDADTSFEIKSAAAAAIRKEANGHPNHPMLSIYDRTDDRYYNSDEEENYSDEE</sequence>
<dbReference type="InterPro" id="IPR041118">
    <property type="entry name" value="Rx_N"/>
</dbReference>
<dbReference type="GO" id="GO:0009626">
    <property type="term" value="P:plant-type hypersensitive response"/>
    <property type="evidence" value="ECO:0007669"/>
    <property type="project" value="UniProtKB-ARBA"/>
</dbReference>
<dbReference type="InterPro" id="IPR002182">
    <property type="entry name" value="NB-ARC"/>
</dbReference>
<comment type="similarity">
    <text evidence="1">Belongs to the disease resistance NB-LRR family.</text>
</comment>